<dbReference type="AlphaFoldDB" id="A0A1V9E4B0"/>
<dbReference type="InterPro" id="IPR024775">
    <property type="entry name" value="DinB-like"/>
</dbReference>
<dbReference type="EMBL" id="LVXG01000067">
    <property type="protein sequence ID" value="OQP40936.1"/>
    <property type="molecule type" value="Genomic_DNA"/>
</dbReference>
<proteinExistence type="predicted"/>
<dbReference type="Proteomes" id="UP000192610">
    <property type="component" value="Unassembled WGS sequence"/>
</dbReference>
<dbReference type="Gene3D" id="1.20.120.450">
    <property type="entry name" value="dinb family like domain"/>
    <property type="match status" value="1"/>
</dbReference>
<evidence type="ECO:0000313" key="2">
    <source>
        <dbReference type="EMBL" id="OQP40936.1"/>
    </source>
</evidence>
<dbReference type="Pfam" id="PF12867">
    <property type="entry name" value="DinB_2"/>
    <property type="match status" value="1"/>
</dbReference>
<reference evidence="3" key="1">
    <citation type="submission" date="2016-04" db="EMBL/GenBank/DDBJ databases">
        <authorList>
            <person name="Chen L."/>
            <person name="Zhuang W."/>
            <person name="Wang G."/>
        </authorList>
    </citation>
    <scope>NUCLEOTIDE SEQUENCE [LARGE SCALE GENOMIC DNA]</scope>
    <source>
        <strain evidence="3">17621</strain>
    </source>
</reference>
<dbReference type="RefSeq" id="WP_081203918.1">
    <property type="nucleotide sequence ID" value="NZ_FOCZ01000007.1"/>
</dbReference>
<keyword evidence="3" id="KW-1185">Reference proteome</keyword>
<gene>
    <name evidence="2" type="ORF">A4H97_15130</name>
</gene>
<dbReference type="SUPFAM" id="SSF109854">
    <property type="entry name" value="DinB/YfiT-like putative metalloenzymes"/>
    <property type="match status" value="1"/>
</dbReference>
<dbReference type="InterPro" id="IPR034660">
    <property type="entry name" value="DinB/YfiT-like"/>
</dbReference>
<protein>
    <recommendedName>
        <fullName evidence="1">DinB-like domain-containing protein</fullName>
    </recommendedName>
</protein>
<dbReference type="OrthoDB" id="1434917at2"/>
<name>A0A1V9E4B0_9BACT</name>
<sequence length="175" mass="19900">MQFAIENALPMLERTPQVIETMLYGLADEWIYSNEGGDTWTPVDIVAHLIHGEKTDWIPRTQVIMGEGSKTFVPFDMEGHHAVKKGKTMSQLLDEFKILRKENLAQLKTIDITEESLNRTGIHPILGTVTLRHLLAAWVVHDLTHIHQLSRVMAKQYYDAVGPWVQFMGVLGGKR</sequence>
<evidence type="ECO:0000313" key="3">
    <source>
        <dbReference type="Proteomes" id="UP000192610"/>
    </source>
</evidence>
<accession>A0A1V9E4B0</accession>
<organism evidence="2 3">
    <name type="scientific">Niastella yeongjuensis</name>
    <dbReference type="NCBI Taxonomy" id="354355"/>
    <lineage>
        <taxon>Bacteria</taxon>
        <taxon>Pseudomonadati</taxon>
        <taxon>Bacteroidota</taxon>
        <taxon>Chitinophagia</taxon>
        <taxon>Chitinophagales</taxon>
        <taxon>Chitinophagaceae</taxon>
        <taxon>Niastella</taxon>
    </lineage>
</organism>
<dbReference type="STRING" id="354355.SAMN05660816_04025"/>
<feature type="domain" description="DinB-like" evidence="1">
    <location>
        <begin position="12"/>
        <end position="149"/>
    </location>
</feature>
<evidence type="ECO:0000259" key="1">
    <source>
        <dbReference type="Pfam" id="PF12867"/>
    </source>
</evidence>
<comment type="caution">
    <text evidence="2">The sequence shown here is derived from an EMBL/GenBank/DDBJ whole genome shotgun (WGS) entry which is preliminary data.</text>
</comment>